<dbReference type="Proteomes" id="UP000240505">
    <property type="component" value="Chromosome"/>
</dbReference>
<keyword evidence="1" id="KW-0732">Signal</keyword>
<organism evidence="2 3">
    <name type="scientific">Pseudoduganella armeniaca</name>
    <dbReference type="NCBI Taxonomy" id="2072590"/>
    <lineage>
        <taxon>Bacteria</taxon>
        <taxon>Pseudomonadati</taxon>
        <taxon>Pseudomonadota</taxon>
        <taxon>Betaproteobacteria</taxon>
        <taxon>Burkholderiales</taxon>
        <taxon>Oxalobacteraceae</taxon>
        <taxon>Telluria group</taxon>
        <taxon>Pseudoduganella</taxon>
    </lineage>
</organism>
<accession>A0A2R4CCI6</accession>
<gene>
    <name evidence="2" type="ORF">C9I28_17295</name>
</gene>
<feature type="signal peptide" evidence="1">
    <location>
        <begin position="1"/>
        <end position="21"/>
    </location>
</feature>
<evidence type="ECO:0000313" key="3">
    <source>
        <dbReference type="Proteomes" id="UP000240505"/>
    </source>
</evidence>
<keyword evidence="3" id="KW-1185">Reference proteome</keyword>
<dbReference type="RefSeq" id="WP_107142549.1">
    <property type="nucleotide sequence ID" value="NZ_CP028324.1"/>
</dbReference>
<proteinExistence type="predicted"/>
<reference evidence="2 3" key="1">
    <citation type="submission" date="2018-03" db="EMBL/GenBank/DDBJ databases">
        <title>Massilia armeniaca sp. nov., isolated from desert soil.</title>
        <authorList>
            <person name="Huang H."/>
            <person name="Ren M."/>
        </authorList>
    </citation>
    <scope>NUCLEOTIDE SEQUENCE [LARGE SCALE GENOMIC DNA]</scope>
    <source>
        <strain evidence="2 3">ZMN-3</strain>
    </source>
</reference>
<sequence>MAVTKTIVALAAAACMAGALAAPAEETLQRLAQIRALPAATGTPDALRQRGELDAAWRWFGNHKAEALPVLRRELAAELKKAQPDQLILLDVGYFLRAQGEPGDKALALQALLRIDPDGTVPKSQSQQLFRFVHALAAERDARLFPLMDKVFLRGHVTVFLPQQGYTVDETSTCIYLYGQYGAAAERHLRGLLGDPGVVQRALEVLMWVGSPDSVPAVAALLNTTDADTFARAATFLLRAGGPQGRDALRAFDPRGLQGKALEFYRQTRGQLDRMSFEALADQLVEVGEERAAAPPPAVRGLDATSARQALDQLYGSYGSYEGIAPAALARAALPKAALIDELVKVRERSLLRVSGEALADIDTTNTLVNTVRFRE</sequence>
<dbReference type="OrthoDB" id="8745849at2"/>
<protein>
    <recommendedName>
        <fullName evidence="4">Tetratricopeptide repeat protein</fullName>
    </recommendedName>
</protein>
<evidence type="ECO:0008006" key="4">
    <source>
        <dbReference type="Google" id="ProtNLM"/>
    </source>
</evidence>
<name>A0A2R4CCI6_9BURK</name>
<dbReference type="KEGG" id="masz:C9I28_17295"/>
<dbReference type="EMBL" id="CP028324">
    <property type="protein sequence ID" value="AVR97200.1"/>
    <property type="molecule type" value="Genomic_DNA"/>
</dbReference>
<evidence type="ECO:0000313" key="2">
    <source>
        <dbReference type="EMBL" id="AVR97200.1"/>
    </source>
</evidence>
<dbReference type="AlphaFoldDB" id="A0A2R4CCI6"/>
<feature type="chain" id="PRO_5015328106" description="Tetratricopeptide repeat protein" evidence="1">
    <location>
        <begin position="22"/>
        <end position="376"/>
    </location>
</feature>
<evidence type="ECO:0000256" key="1">
    <source>
        <dbReference type="SAM" id="SignalP"/>
    </source>
</evidence>